<dbReference type="NCBIfam" id="TIGR00247">
    <property type="entry name" value="endolytic transglycosylase MltG"/>
    <property type="match status" value="1"/>
</dbReference>
<comment type="caution">
    <text evidence="8">The sequence shown here is derived from an EMBL/GenBank/DDBJ whole genome shotgun (WGS) entry which is preliminary data.</text>
</comment>
<evidence type="ECO:0000256" key="5">
    <source>
        <dbReference type="ARBA" id="ARBA00023239"/>
    </source>
</evidence>
<evidence type="ECO:0000256" key="1">
    <source>
        <dbReference type="ARBA" id="ARBA00022475"/>
    </source>
</evidence>
<gene>
    <name evidence="7" type="primary">mltG</name>
    <name evidence="8" type="ORF">BWY41_00340</name>
</gene>
<protein>
    <recommendedName>
        <fullName evidence="7">Endolytic murein transglycosylase</fullName>
        <ecNumber evidence="7">4.2.2.29</ecNumber>
    </recommendedName>
    <alternativeName>
        <fullName evidence="7">Peptidoglycan lytic transglycosylase</fullName>
    </alternativeName>
    <alternativeName>
        <fullName evidence="7">Peptidoglycan polymerization terminase</fullName>
    </alternativeName>
</protein>
<comment type="similarity">
    <text evidence="7">Belongs to the transglycosylase MltG family.</text>
</comment>
<evidence type="ECO:0000256" key="7">
    <source>
        <dbReference type="HAMAP-Rule" id="MF_02065"/>
    </source>
</evidence>
<dbReference type="GO" id="GO:0008932">
    <property type="term" value="F:lytic endotransglycosylase activity"/>
    <property type="evidence" value="ECO:0007669"/>
    <property type="project" value="UniProtKB-UniRule"/>
</dbReference>
<dbReference type="Gene3D" id="3.30.160.60">
    <property type="entry name" value="Classic Zinc Finger"/>
    <property type="match status" value="1"/>
</dbReference>
<sequence>MKKYHFGLIVVTYLFCFILYISFYYSPGLSGVSQTMVIQSGMTNRVIAQDFKKNDLISSPALFLAFTFLSDQSRLIAGNYQFRSGETISQIVSRIAQGRSYQVKVTFPEGSTVKQMAEWLDQAGICRQEDYLSYTQQPTIFQKPWLSEAKNLEGYLFPDTYYLSPGTNPKQVIEIQLKRFEEVYPGSLLEESFTEMSQKVILASIVEREAQLINEKPIVASVFLNRLKSNMKLESCATVIYAWNQEKGVQLSSLSLEDLTIPSPYNTYLHKGLPPTPICNPSLDSLEAVVNSPQTDYYFFVLGENGSHNFSKTFDEHLKNKQKSTIQ</sequence>
<name>A0A1V5T3V8_9BACT</name>
<reference evidence="8" key="1">
    <citation type="submission" date="2017-02" db="EMBL/GenBank/DDBJ databases">
        <title>Delving into the versatile metabolic prowess of the omnipresent phylum Bacteroidetes.</title>
        <authorList>
            <person name="Nobu M.K."/>
            <person name="Mei R."/>
            <person name="Narihiro T."/>
            <person name="Kuroda K."/>
            <person name="Liu W.-T."/>
        </authorList>
    </citation>
    <scope>NUCLEOTIDE SEQUENCE</scope>
    <source>
        <strain evidence="8">ADurb.Bin276</strain>
    </source>
</reference>
<dbReference type="HAMAP" id="MF_02065">
    <property type="entry name" value="MltG"/>
    <property type="match status" value="1"/>
</dbReference>
<organism evidence="8">
    <name type="scientific">Candidatus Atribacter allofermentans</name>
    <dbReference type="NCBI Taxonomy" id="1852833"/>
    <lineage>
        <taxon>Bacteria</taxon>
        <taxon>Pseudomonadati</taxon>
        <taxon>Atribacterota</taxon>
        <taxon>Atribacteria</taxon>
        <taxon>Atribacterales</taxon>
        <taxon>Atribacteraceae</taxon>
        <taxon>Atribacter</taxon>
    </lineage>
</organism>
<comment type="catalytic activity">
    <reaction evidence="7">
        <text>a peptidoglycan chain = a peptidoglycan chain with N-acetyl-1,6-anhydromuramyl-[peptide] at the reducing end + a peptidoglycan chain with N-acetylglucosamine at the non-reducing end.</text>
        <dbReference type="EC" id="4.2.2.29"/>
    </reaction>
</comment>
<comment type="subcellular location">
    <subcellularLocation>
        <location evidence="7">Cell membrane</location>
        <topology evidence="7">Single-pass membrane protein</topology>
    </subcellularLocation>
</comment>
<evidence type="ECO:0000313" key="8">
    <source>
        <dbReference type="EMBL" id="OQA61111.1"/>
    </source>
</evidence>
<dbReference type="Pfam" id="PF02618">
    <property type="entry name" value="YceG"/>
    <property type="match status" value="1"/>
</dbReference>
<keyword evidence="5 7" id="KW-0456">Lyase</keyword>
<dbReference type="EMBL" id="MWBQ01000024">
    <property type="protein sequence ID" value="OQA61111.1"/>
    <property type="molecule type" value="Genomic_DNA"/>
</dbReference>
<dbReference type="GO" id="GO:0009252">
    <property type="term" value="P:peptidoglycan biosynthetic process"/>
    <property type="evidence" value="ECO:0007669"/>
    <property type="project" value="UniProtKB-UniRule"/>
</dbReference>
<dbReference type="AlphaFoldDB" id="A0A1V5T3V8"/>
<evidence type="ECO:0000256" key="6">
    <source>
        <dbReference type="ARBA" id="ARBA00023316"/>
    </source>
</evidence>
<dbReference type="Proteomes" id="UP000485569">
    <property type="component" value="Unassembled WGS sequence"/>
</dbReference>
<evidence type="ECO:0000256" key="2">
    <source>
        <dbReference type="ARBA" id="ARBA00022692"/>
    </source>
</evidence>
<keyword evidence="6 7" id="KW-0961">Cell wall biogenesis/degradation</keyword>
<comment type="function">
    <text evidence="7">Functions as a peptidoglycan terminase that cleaves nascent peptidoglycan strands endolytically to terminate their elongation.</text>
</comment>
<evidence type="ECO:0000256" key="4">
    <source>
        <dbReference type="ARBA" id="ARBA00023136"/>
    </source>
</evidence>
<dbReference type="GO" id="GO:0005886">
    <property type="term" value="C:plasma membrane"/>
    <property type="evidence" value="ECO:0007669"/>
    <property type="project" value="UniProtKB-SubCell"/>
</dbReference>
<evidence type="ECO:0000256" key="3">
    <source>
        <dbReference type="ARBA" id="ARBA00022989"/>
    </source>
</evidence>
<dbReference type="PANTHER" id="PTHR30518">
    <property type="entry name" value="ENDOLYTIC MUREIN TRANSGLYCOSYLASE"/>
    <property type="match status" value="1"/>
</dbReference>
<dbReference type="PANTHER" id="PTHR30518:SF2">
    <property type="entry name" value="ENDOLYTIC MUREIN TRANSGLYCOSYLASE"/>
    <property type="match status" value="1"/>
</dbReference>
<accession>A0A1V5T3V8</accession>
<keyword evidence="2 7" id="KW-0812">Transmembrane</keyword>
<keyword evidence="4 7" id="KW-0472">Membrane</keyword>
<feature type="transmembrane region" description="Helical" evidence="7">
    <location>
        <begin position="7"/>
        <end position="25"/>
    </location>
</feature>
<keyword evidence="1 7" id="KW-1003">Cell membrane</keyword>
<dbReference type="EC" id="4.2.2.29" evidence="7"/>
<dbReference type="Gene3D" id="3.30.1490.480">
    <property type="entry name" value="Endolytic murein transglycosylase"/>
    <property type="match status" value="2"/>
</dbReference>
<feature type="site" description="Important for catalytic activity" evidence="7">
    <location>
        <position position="209"/>
    </location>
</feature>
<keyword evidence="3 7" id="KW-1133">Transmembrane helix</keyword>
<dbReference type="CDD" id="cd08010">
    <property type="entry name" value="MltG_like"/>
    <property type="match status" value="1"/>
</dbReference>
<dbReference type="InterPro" id="IPR003770">
    <property type="entry name" value="MLTG-like"/>
</dbReference>
<proteinExistence type="inferred from homology"/>
<dbReference type="GO" id="GO:0071555">
    <property type="term" value="P:cell wall organization"/>
    <property type="evidence" value="ECO:0007669"/>
    <property type="project" value="UniProtKB-KW"/>
</dbReference>